<keyword evidence="3" id="KW-1185">Reference proteome</keyword>
<organism evidence="2 3">
    <name type="scientific">Helianthus annuus</name>
    <name type="common">Common sunflower</name>
    <dbReference type="NCBI Taxonomy" id="4232"/>
    <lineage>
        <taxon>Eukaryota</taxon>
        <taxon>Viridiplantae</taxon>
        <taxon>Streptophyta</taxon>
        <taxon>Embryophyta</taxon>
        <taxon>Tracheophyta</taxon>
        <taxon>Spermatophyta</taxon>
        <taxon>Magnoliopsida</taxon>
        <taxon>eudicotyledons</taxon>
        <taxon>Gunneridae</taxon>
        <taxon>Pentapetalae</taxon>
        <taxon>asterids</taxon>
        <taxon>campanulids</taxon>
        <taxon>Asterales</taxon>
        <taxon>Asteraceae</taxon>
        <taxon>Asteroideae</taxon>
        <taxon>Heliantheae alliance</taxon>
        <taxon>Heliantheae</taxon>
        <taxon>Helianthus</taxon>
    </lineage>
</organism>
<evidence type="ECO:0000259" key="1">
    <source>
        <dbReference type="Pfam" id="PF12315"/>
    </source>
</evidence>
<gene>
    <name evidence="2" type="ORF">HanXRQr2_Chr13g0579331</name>
</gene>
<reference evidence="2" key="2">
    <citation type="submission" date="2020-06" db="EMBL/GenBank/DDBJ databases">
        <title>Helianthus annuus Genome sequencing and assembly Release 2.</title>
        <authorList>
            <person name="Gouzy J."/>
            <person name="Langlade N."/>
            <person name="Munos S."/>
        </authorList>
    </citation>
    <scope>NUCLEOTIDE SEQUENCE</scope>
    <source>
        <tissue evidence="2">Leaves</tissue>
    </source>
</reference>
<accession>A0A9K3EHY1</accession>
<dbReference type="EMBL" id="MNCJ02000328">
    <property type="protein sequence ID" value="KAF5772624.1"/>
    <property type="molecule type" value="Genomic_DNA"/>
</dbReference>
<protein>
    <recommendedName>
        <fullName evidence="1">Protein DA1-like domain-containing protein</fullName>
    </recommendedName>
</protein>
<reference evidence="2" key="1">
    <citation type="journal article" date="2017" name="Nature">
        <title>The sunflower genome provides insights into oil metabolism, flowering and Asterid evolution.</title>
        <authorList>
            <person name="Badouin H."/>
            <person name="Gouzy J."/>
            <person name="Grassa C.J."/>
            <person name="Murat F."/>
            <person name="Staton S.E."/>
            <person name="Cottret L."/>
            <person name="Lelandais-Briere C."/>
            <person name="Owens G.L."/>
            <person name="Carrere S."/>
            <person name="Mayjonade B."/>
            <person name="Legrand L."/>
            <person name="Gill N."/>
            <person name="Kane N.C."/>
            <person name="Bowers J.E."/>
            <person name="Hubner S."/>
            <person name="Bellec A."/>
            <person name="Berard A."/>
            <person name="Berges H."/>
            <person name="Blanchet N."/>
            <person name="Boniface M.C."/>
            <person name="Brunel D."/>
            <person name="Catrice O."/>
            <person name="Chaidir N."/>
            <person name="Claudel C."/>
            <person name="Donnadieu C."/>
            <person name="Faraut T."/>
            <person name="Fievet G."/>
            <person name="Helmstetter N."/>
            <person name="King M."/>
            <person name="Knapp S.J."/>
            <person name="Lai Z."/>
            <person name="Le Paslier M.C."/>
            <person name="Lippi Y."/>
            <person name="Lorenzon L."/>
            <person name="Mandel J.R."/>
            <person name="Marage G."/>
            <person name="Marchand G."/>
            <person name="Marquand E."/>
            <person name="Bret-Mestries E."/>
            <person name="Morien E."/>
            <person name="Nambeesan S."/>
            <person name="Nguyen T."/>
            <person name="Pegot-Espagnet P."/>
            <person name="Pouilly N."/>
            <person name="Raftis F."/>
            <person name="Sallet E."/>
            <person name="Schiex T."/>
            <person name="Thomas J."/>
            <person name="Vandecasteele C."/>
            <person name="Vares D."/>
            <person name="Vear F."/>
            <person name="Vautrin S."/>
            <person name="Crespi M."/>
            <person name="Mangin B."/>
            <person name="Burke J.M."/>
            <person name="Salse J."/>
            <person name="Munos S."/>
            <person name="Vincourt P."/>
            <person name="Rieseberg L.H."/>
            <person name="Langlade N.B."/>
        </authorList>
    </citation>
    <scope>NUCLEOTIDE SEQUENCE</scope>
    <source>
        <tissue evidence="2">Leaves</tissue>
    </source>
</reference>
<dbReference type="Pfam" id="PF12315">
    <property type="entry name" value="DA1-like"/>
    <property type="match status" value="1"/>
</dbReference>
<proteinExistence type="predicted"/>
<evidence type="ECO:0000313" key="3">
    <source>
        <dbReference type="Proteomes" id="UP000215914"/>
    </source>
</evidence>
<dbReference type="InterPro" id="IPR022087">
    <property type="entry name" value="DA1-like_dom"/>
</dbReference>
<dbReference type="Proteomes" id="UP000215914">
    <property type="component" value="Unassembled WGS sequence"/>
</dbReference>
<sequence>MEKRMQTECKEFNVAIIKEKNVIITSSGIRLRLGQGASKELTIASVLKRPRIDGSWFVGMRTRHHKLTCRCEVTAILVLYVFRGCR</sequence>
<feature type="domain" description="Protein DA1-like" evidence="1">
    <location>
        <begin position="34"/>
        <end position="80"/>
    </location>
</feature>
<evidence type="ECO:0000313" key="2">
    <source>
        <dbReference type="EMBL" id="KAF5772624.1"/>
    </source>
</evidence>
<name>A0A9K3EHY1_HELAN</name>
<dbReference type="Gramene" id="mRNA:HanXRQr2_Chr13g0579331">
    <property type="protein sequence ID" value="mRNA:HanXRQr2_Chr13g0579331"/>
    <property type="gene ID" value="HanXRQr2_Chr13g0579331"/>
</dbReference>
<dbReference type="AlphaFoldDB" id="A0A9K3EHY1"/>
<comment type="caution">
    <text evidence="2">The sequence shown here is derived from an EMBL/GenBank/DDBJ whole genome shotgun (WGS) entry which is preliminary data.</text>
</comment>